<feature type="compositionally biased region" description="Basic residues" evidence="1">
    <location>
        <begin position="262"/>
        <end position="276"/>
    </location>
</feature>
<feature type="compositionally biased region" description="Basic and acidic residues" evidence="1">
    <location>
        <begin position="220"/>
        <end position="253"/>
    </location>
</feature>
<dbReference type="RefSeq" id="WP_025204917.1">
    <property type="nucleotide sequence ID" value="NZ_CP007033.1"/>
</dbReference>
<dbReference type="Pfam" id="PF12687">
    <property type="entry name" value="DUF3801"/>
    <property type="match status" value="1"/>
</dbReference>
<dbReference type="InterPro" id="IPR024234">
    <property type="entry name" value="DUF3801"/>
</dbReference>
<gene>
    <name evidence="2" type="ORF">DEHRE_00440</name>
</gene>
<reference evidence="2 3" key="1">
    <citation type="journal article" date="2013" name="Stand. Genomic Sci.">
        <title>Complete genome sequence of Dehalobacter restrictus PER-K23(T.).</title>
        <authorList>
            <person name="Kruse T."/>
            <person name="Maillard J."/>
            <person name="Goodwin L."/>
            <person name="Woyke T."/>
            <person name="Teshima H."/>
            <person name="Bruce D."/>
            <person name="Detter C."/>
            <person name="Tapia R."/>
            <person name="Han C."/>
            <person name="Huntemann M."/>
            <person name="Wei C.L."/>
            <person name="Han J."/>
            <person name="Chen A."/>
            <person name="Kyrpides N."/>
            <person name="Szeto E."/>
            <person name="Markowitz V."/>
            <person name="Ivanova N."/>
            <person name="Pagani I."/>
            <person name="Pati A."/>
            <person name="Pitluck S."/>
            <person name="Nolan M."/>
            <person name="Holliger C."/>
            <person name="Smidt H."/>
        </authorList>
    </citation>
    <scope>NUCLEOTIDE SEQUENCE [LARGE SCALE GENOMIC DNA]</scope>
    <source>
        <strain evidence="3">DSM 9455</strain>
    </source>
</reference>
<evidence type="ECO:0008006" key="4">
    <source>
        <dbReference type="Google" id="ProtNLM"/>
    </source>
</evidence>
<proteinExistence type="predicted"/>
<dbReference type="EMBL" id="CP007033">
    <property type="protein sequence ID" value="AHF08787.1"/>
    <property type="molecule type" value="Genomic_DNA"/>
</dbReference>
<accession>A0ABM5P2K9</accession>
<dbReference type="Proteomes" id="UP000018934">
    <property type="component" value="Chromosome"/>
</dbReference>
<organism evidence="2 3">
    <name type="scientific">Dehalobacter restrictus (strain DSM 9455 / PER-K23)</name>
    <dbReference type="NCBI Taxonomy" id="871738"/>
    <lineage>
        <taxon>Bacteria</taxon>
        <taxon>Bacillati</taxon>
        <taxon>Bacillota</taxon>
        <taxon>Clostridia</taxon>
        <taxon>Eubacteriales</taxon>
        <taxon>Desulfitobacteriaceae</taxon>
        <taxon>Dehalobacter</taxon>
    </lineage>
</organism>
<evidence type="ECO:0000256" key="1">
    <source>
        <dbReference type="SAM" id="MobiDB-lite"/>
    </source>
</evidence>
<name>A0ABM5P2K9_DEHRP</name>
<evidence type="ECO:0000313" key="2">
    <source>
        <dbReference type="EMBL" id="AHF08787.1"/>
    </source>
</evidence>
<feature type="compositionally biased region" description="Basic and acidic residues" evidence="1">
    <location>
        <begin position="144"/>
        <end position="155"/>
    </location>
</feature>
<feature type="region of interest" description="Disordered" evidence="1">
    <location>
        <begin position="134"/>
        <end position="276"/>
    </location>
</feature>
<protein>
    <recommendedName>
        <fullName evidence="4">DUF3801 domain-containing protein</fullName>
    </recommendedName>
</protein>
<keyword evidence="3" id="KW-1185">Reference proteome</keyword>
<feature type="compositionally biased region" description="Polar residues" evidence="1">
    <location>
        <begin position="187"/>
        <end position="197"/>
    </location>
</feature>
<sequence length="276" mass="30999">MNNGADAADQIVNMTFKGIEVLARISGEGAKNLATYLYAVLRDQKKTRGKTRLETLLRSGKELKVFTVRNEDLQKFTQEARRYGILYCALRDKKNLDEMCDIMVRAEDASKINRIVERFKLATVDTASIKSEIEKSRAAKQKKIAPDKKGPDEKAPPIMGTPAEKSTDAFLDELMAKPTQPEPATKQPDNQNPTTATAEKPLPSEPTSEHSGKTAEGTVEPERKSVRQELKEIREAQREQAEAKREPAKEMQKTTKQTAKSNRQKSKSKSKKPKER</sequence>
<evidence type="ECO:0000313" key="3">
    <source>
        <dbReference type="Proteomes" id="UP000018934"/>
    </source>
</evidence>